<feature type="domain" description="Helicase C-terminal" evidence="10">
    <location>
        <begin position="593"/>
        <end position="781"/>
    </location>
</feature>
<dbReference type="Gene3D" id="3.40.50.300">
    <property type="entry name" value="P-loop containing nucleotide triphosphate hydrolases"/>
    <property type="match status" value="3"/>
</dbReference>
<dbReference type="SUPFAM" id="SSF52540">
    <property type="entry name" value="P-loop containing nucleoside triphosphate hydrolases"/>
    <property type="match status" value="1"/>
</dbReference>
<dbReference type="InterPro" id="IPR001650">
    <property type="entry name" value="Helicase_C-like"/>
</dbReference>
<feature type="domain" description="Helicase ATP-binding" evidence="9">
    <location>
        <begin position="327"/>
        <end position="505"/>
    </location>
</feature>
<dbReference type="GO" id="GO:1990904">
    <property type="term" value="C:ribonucleoprotein complex"/>
    <property type="evidence" value="ECO:0007669"/>
    <property type="project" value="UniProtKB-ARBA"/>
</dbReference>
<dbReference type="InterPro" id="IPR014001">
    <property type="entry name" value="Helicase_ATP-bd"/>
</dbReference>
<evidence type="ECO:0000313" key="11">
    <source>
        <dbReference type="EMBL" id="KAF9497623.1"/>
    </source>
</evidence>
<dbReference type="Gene3D" id="1.20.120.1080">
    <property type="match status" value="1"/>
</dbReference>
<evidence type="ECO:0000256" key="5">
    <source>
        <dbReference type="ARBA" id="ARBA00022806"/>
    </source>
</evidence>
<dbReference type="OrthoDB" id="10253254at2759"/>
<proteinExistence type="inferred from homology"/>
<keyword evidence="6" id="KW-0067">ATP-binding</keyword>
<feature type="region of interest" description="Disordered" evidence="8">
    <location>
        <begin position="56"/>
        <end position="282"/>
    </location>
</feature>
<dbReference type="SMART" id="SM00490">
    <property type="entry name" value="HELICc"/>
    <property type="match status" value="1"/>
</dbReference>
<keyword evidence="4 11" id="KW-0378">Hydrolase</keyword>
<comment type="catalytic activity">
    <reaction evidence="7">
        <text>ATP + H2O = ADP + phosphate + H(+)</text>
        <dbReference type="Rhea" id="RHEA:13065"/>
        <dbReference type="ChEBI" id="CHEBI:15377"/>
        <dbReference type="ChEBI" id="CHEBI:15378"/>
        <dbReference type="ChEBI" id="CHEBI:30616"/>
        <dbReference type="ChEBI" id="CHEBI:43474"/>
        <dbReference type="ChEBI" id="CHEBI:456216"/>
        <dbReference type="EC" id="3.6.4.13"/>
    </reaction>
</comment>
<evidence type="ECO:0000313" key="12">
    <source>
        <dbReference type="Proteomes" id="UP000807025"/>
    </source>
</evidence>
<evidence type="ECO:0000256" key="3">
    <source>
        <dbReference type="ARBA" id="ARBA00022741"/>
    </source>
</evidence>
<dbReference type="GO" id="GO:0005730">
    <property type="term" value="C:nucleolus"/>
    <property type="evidence" value="ECO:0007669"/>
    <property type="project" value="TreeGrafter"/>
</dbReference>
<organism evidence="11 12">
    <name type="scientific">Pleurotus eryngii</name>
    <name type="common">Boletus of the steppes</name>
    <dbReference type="NCBI Taxonomy" id="5323"/>
    <lineage>
        <taxon>Eukaryota</taxon>
        <taxon>Fungi</taxon>
        <taxon>Dikarya</taxon>
        <taxon>Basidiomycota</taxon>
        <taxon>Agaricomycotina</taxon>
        <taxon>Agaricomycetes</taxon>
        <taxon>Agaricomycetidae</taxon>
        <taxon>Agaricales</taxon>
        <taxon>Pleurotineae</taxon>
        <taxon>Pleurotaceae</taxon>
        <taxon>Pleurotus</taxon>
    </lineage>
</organism>
<gene>
    <name evidence="11" type="ORF">BDN71DRAFT_1444427</name>
</gene>
<dbReference type="EC" id="3.6.4.13" evidence="2"/>
<dbReference type="FunFam" id="3.40.50.300:FF:000637">
    <property type="entry name" value="ATP-dependent RNA helicase DHX37/DHR1"/>
    <property type="match status" value="1"/>
</dbReference>
<reference evidence="11" key="1">
    <citation type="submission" date="2020-11" db="EMBL/GenBank/DDBJ databases">
        <authorList>
            <consortium name="DOE Joint Genome Institute"/>
            <person name="Ahrendt S."/>
            <person name="Riley R."/>
            <person name="Andreopoulos W."/>
            <person name="Labutti K."/>
            <person name="Pangilinan J."/>
            <person name="Ruiz-Duenas F.J."/>
            <person name="Barrasa J.M."/>
            <person name="Sanchez-Garcia M."/>
            <person name="Camarero S."/>
            <person name="Miyauchi S."/>
            <person name="Serrano A."/>
            <person name="Linde D."/>
            <person name="Babiker R."/>
            <person name="Drula E."/>
            <person name="Ayuso-Fernandez I."/>
            <person name="Pacheco R."/>
            <person name="Padilla G."/>
            <person name="Ferreira P."/>
            <person name="Barriuso J."/>
            <person name="Kellner H."/>
            <person name="Castanera R."/>
            <person name="Alfaro M."/>
            <person name="Ramirez L."/>
            <person name="Pisabarro A.G."/>
            <person name="Kuo A."/>
            <person name="Tritt A."/>
            <person name="Lipzen A."/>
            <person name="He G."/>
            <person name="Yan M."/>
            <person name="Ng V."/>
            <person name="Cullen D."/>
            <person name="Martin F."/>
            <person name="Rosso M.-N."/>
            <person name="Henrissat B."/>
            <person name="Hibbett D."/>
            <person name="Martinez A.T."/>
            <person name="Grigoriev I.V."/>
        </authorList>
    </citation>
    <scope>NUCLEOTIDE SEQUENCE</scope>
    <source>
        <strain evidence="11">ATCC 90797</strain>
    </source>
</reference>
<evidence type="ECO:0000259" key="9">
    <source>
        <dbReference type="PROSITE" id="PS51192"/>
    </source>
</evidence>
<dbReference type="GO" id="GO:0005524">
    <property type="term" value="F:ATP binding"/>
    <property type="evidence" value="ECO:0007669"/>
    <property type="project" value="UniProtKB-KW"/>
</dbReference>
<dbReference type="InterPro" id="IPR007502">
    <property type="entry name" value="Helicase-assoc_dom"/>
</dbReference>
<dbReference type="GO" id="GO:0016787">
    <property type="term" value="F:hydrolase activity"/>
    <property type="evidence" value="ECO:0007669"/>
    <property type="project" value="UniProtKB-KW"/>
</dbReference>
<dbReference type="GO" id="GO:0003724">
    <property type="term" value="F:RNA helicase activity"/>
    <property type="evidence" value="ECO:0007669"/>
    <property type="project" value="UniProtKB-EC"/>
</dbReference>
<comment type="similarity">
    <text evidence="1">Belongs to the DEAD box helicase family. DEAH subfamily.</text>
</comment>
<dbReference type="GO" id="GO:0000462">
    <property type="term" value="P:maturation of SSU-rRNA from tricistronic rRNA transcript (SSU-rRNA, 5.8S rRNA, LSU-rRNA)"/>
    <property type="evidence" value="ECO:0007669"/>
    <property type="project" value="TreeGrafter"/>
</dbReference>
<comment type="caution">
    <text evidence="11">The sequence shown here is derived from an EMBL/GenBank/DDBJ whole genome shotgun (WGS) entry which is preliminary data.</text>
</comment>
<dbReference type="Pfam" id="PF07717">
    <property type="entry name" value="OB_NTP_bind"/>
    <property type="match status" value="1"/>
</dbReference>
<feature type="compositionally biased region" description="Low complexity" evidence="8">
    <location>
        <begin position="177"/>
        <end position="198"/>
    </location>
</feature>
<dbReference type="InterPro" id="IPR002464">
    <property type="entry name" value="DNA/RNA_helicase_DEAH_CS"/>
</dbReference>
<dbReference type="Pfam" id="PF21010">
    <property type="entry name" value="HA2_C"/>
    <property type="match status" value="1"/>
</dbReference>
<dbReference type="InterPro" id="IPR027417">
    <property type="entry name" value="P-loop_NTPase"/>
</dbReference>
<feature type="compositionally biased region" description="Basic and acidic residues" evidence="8">
    <location>
        <begin position="1"/>
        <end position="18"/>
    </location>
</feature>
<dbReference type="PROSITE" id="PS51192">
    <property type="entry name" value="HELICASE_ATP_BIND_1"/>
    <property type="match status" value="1"/>
</dbReference>
<keyword evidence="3" id="KW-0547">Nucleotide-binding</keyword>
<dbReference type="Pfam" id="PF00271">
    <property type="entry name" value="Helicase_C"/>
    <property type="match status" value="1"/>
</dbReference>
<feature type="compositionally biased region" description="Basic and acidic residues" evidence="8">
    <location>
        <begin position="79"/>
        <end position="100"/>
    </location>
</feature>
<sequence>MAKEREREQKEKLKRELIAESESNWNTKKKRRLEKYIDKKLKKEERVQIFEKLTKSQAELPSSLALHTSSTLGTGKPTTHQERLERSEDKQVRQIVDRKIGSRKRRLDQYEHFSAGSSDEEEEEEGKEHEGKMVINDPPSVGSALLHSDRPSSPSRKAKSSTYKSWTGMPTRKSQANSDSDTSFDSSDSENDSSSSGSEESKDSNDDSELREPPKAKGRSLGFKQWAMKQIETAKGYETPKPTISDPLLTSQDIIAPPPAKKRKVERPEGKHGPLGESYQLPSTSFASRLNSLQGQTRIKNITVQRPSEVQESRLLLPIVAEEQPIMEAILLNPVVIICGETGSGKTTQVPQFLYEAGFGMPGSDNPGMIGVTQPRRVAAMSMASRVAHELSLTSSKVSYQIRYDGTVSPDTSIKFMTDGVLLRELATDFLLTKYSVIIIDEAHERSINTDILIGVLSRVLKLREDMWKDGKDGAKPLRLVIMSATLRVSDFAENKALFPLPPPIINVAARQHPVTIHFSRRTSSDYVNEAIRKVGKIHTRLPPGGILVFLTGQNEINGVCRRLEGMFGKKALSNRNLKTAVISPTDTISHVALNQADIEAEEMELGFDGLEEIPSGDEGDEFDVDDLESDDDGRALDEELDLIAAETESFVHIVPLYSLLPSDKQMKVFATPPPNSRLVVVSTNIAETSLTIPGIRYVVDCGRAKERCYDISSGMQSFQVTWVSKASAAQRAGRAGRTGSGHCYRLYSSALFEHHFDKFTQPEILRTPIEGIVLQMKSMHIDVVANFPFPTSPDRNMLRKAEKLLIMLGALGSPTAGLVAGASAVGGGITALGKSMALFPLHPRFSRMLVSGQQHGCLPYVIAVVAALAVGDPFIHEEGLATDDDGDDSSSEAVRARRKAYFQTMATHSSLGNSISDVFKILSVVGAYEYAGGGHKFCADHFVRLKMMEEIHKLRSQISNIIEASFLGTSAMFTPQLPPPSDLQLKSLRQLMTSAFIDQVAIRKDLVDQNTESGTQYSMAKGIPYRAMGIDEDVFLHPSSVLASASPPQYIIYTEVVRTSRAWLKGLTMINPSWLSSLGKSLCSFSRPAPDSSGLLVAIPYFGPHRWELPPVKCTEGLQK</sequence>
<evidence type="ECO:0000259" key="10">
    <source>
        <dbReference type="PROSITE" id="PS51194"/>
    </source>
</evidence>
<feature type="region of interest" description="Disordered" evidence="8">
    <location>
        <begin position="1"/>
        <end position="21"/>
    </location>
</feature>
<dbReference type="AlphaFoldDB" id="A0A9P6A2G5"/>
<feature type="compositionally biased region" description="Polar residues" evidence="8">
    <location>
        <begin position="56"/>
        <end position="78"/>
    </location>
</feature>
<dbReference type="SMART" id="SM00847">
    <property type="entry name" value="HA2"/>
    <property type="match status" value="1"/>
</dbReference>
<dbReference type="CDD" id="cd18791">
    <property type="entry name" value="SF2_C_RHA"/>
    <property type="match status" value="1"/>
</dbReference>
<dbReference type="PROSITE" id="PS00690">
    <property type="entry name" value="DEAH_ATP_HELICASE"/>
    <property type="match status" value="1"/>
</dbReference>
<evidence type="ECO:0000256" key="7">
    <source>
        <dbReference type="ARBA" id="ARBA00047984"/>
    </source>
</evidence>
<dbReference type="GO" id="GO:0003723">
    <property type="term" value="F:RNA binding"/>
    <property type="evidence" value="ECO:0007669"/>
    <property type="project" value="TreeGrafter"/>
</dbReference>
<dbReference type="InterPro" id="IPR011545">
    <property type="entry name" value="DEAD/DEAH_box_helicase_dom"/>
</dbReference>
<evidence type="ECO:0000256" key="4">
    <source>
        <dbReference type="ARBA" id="ARBA00022801"/>
    </source>
</evidence>
<dbReference type="PANTHER" id="PTHR18934">
    <property type="entry name" value="ATP-DEPENDENT RNA HELICASE"/>
    <property type="match status" value="1"/>
</dbReference>
<dbReference type="PANTHER" id="PTHR18934:SF99">
    <property type="entry name" value="ATP-DEPENDENT RNA HELICASE DHX37-RELATED"/>
    <property type="match status" value="1"/>
</dbReference>
<name>A0A9P6A2G5_PLEER</name>
<accession>A0A9P6A2G5</accession>
<dbReference type="Pfam" id="PF00270">
    <property type="entry name" value="DEAD"/>
    <property type="match status" value="1"/>
</dbReference>
<evidence type="ECO:0000256" key="6">
    <source>
        <dbReference type="ARBA" id="ARBA00022840"/>
    </source>
</evidence>
<feature type="compositionally biased region" description="Basic and acidic residues" evidence="8">
    <location>
        <begin position="199"/>
        <end position="215"/>
    </location>
</feature>
<keyword evidence="12" id="KW-1185">Reference proteome</keyword>
<evidence type="ECO:0000256" key="2">
    <source>
        <dbReference type="ARBA" id="ARBA00012552"/>
    </source>
</evidence>
<dbReference type="Proteomes" id="UP000807025">
    <property type="component" value="Unassembled WGS sequence"/>
</dbReference>
<evidence type="ECO:0000256" key="8">
    <source>
        <dbReference type="SAM" id="MobiDB-lite"/>
    </source>
</evidence>
<dbReference type="CDD" id="cd17982">
    <property type="entry name" value="DEXHc_DHX37"/>
    <property type="match status" value="1"/>
</dbReference>
<dbReference type="PROSITE" id="PS51194">
    <property type="entry name" value="HELICASE_CTER"/>
    <property type="match status" value="1"/>
</dbReference>
<dbReference type="InterPro" id="IPR011709">
    <property type="entry name" value="DEAD-box_helicase_OB_fold"/>
</dbReference>
<protein>
    <recommendedName>
        <fullName evidence="2">RNA helicase</fullName>
        <ecNumber evidence="2">3.6.4.13</ecNumber>
    </recommendedName>
</protein>
<dbReference type="SMART" id="SM00487">
    <property type="entry name" value="DEXDc"/>
    <property type="match status" value="1"/>
</dbReference>
<keyword evidence="5" id="KW-0347">Helicase</keyword>
<evidence type="ECO:0000256" key="1">
    <source>
        <dbReference type="ARBA" id="ARBA00008792"/>
    </source>
</evidence>
<dbReference type="EMBL" id="MU154542">
    <property type="protein sequence ID" value="KAF9497623.1"/>
    <property type="molecule type" value="Genomic_DNA"/>
</dbReference>